<protein>
    <submittedName>
        <fullName evidence="1">Uncharacterized protein</fullName>
    </submittedName>
</protein>
<gene>
    <name evidence="1" type="ORF">EGR_04733</name>
</gene>
<dbReference type="CTD" id="36340448"/>
<dbReference type="OrthoDB" id="6266616at2759"/>
<name>W6UH53_ECHGR</name>
<dbReference type="RefSeq" id="XP_024351547.1">
    <property type="nucleotide sequence ID" value="XM_024493982.1"/>
</dbReference>
<comment type="caution">
    <text evidence="1">The sequence shown here is derived from an EMBL/GenBank/DDBJ whole genome shotgun (WGS) entry which is preliminary data.</text>
</comment>
<evidence type="ECO:0000313" key="1">
    <source>
        <dbReference type="EMBL" id="EUB60351.1"/>
    </source>
</evidence>
<sequence length="256" mass="27767">MSRMFKDVLRVYRRASTGAEAGLAAVCSSPLHPIRLIVSRLVKQCSSSSPPTSTPSTTVPQSCVLLEAAKLVADKSQSVAMATPPTTGADAIHLHEGNVALIVNQHSRSMRTLRCRKWRECSSPVLPAIYSTPTGQSALHVEFLLIVVNLSDQIEGGIVIEEAISDVDERYVCKISTLPTAVSASGFYQAYATESIAIEPGRTSPNHLLNQEEKVLLKNRWRSTLNEDAEIVIWEYTLPSANAPLGISVETLANID</sequence>
<dbReference type="STRING" id="6210.W6UH53"/>
<organism evidence="1 2">
    <name type="scientific">Echinococcus granulosus</name>
    <name type="common">Hydatid tapeworm</name>
    <dbReference type="NCBI Taxonomy" id="6210"/>
    <lineage>
        <taxon>Eukaryota</taxon>
        <taxon>Metazoa</taxon>
        <taxon>Spiralia</taxon>
        <taxon>Lophotrochozoa</taxon>
        <taxon>Platyhelminthes</taxon>
        <taxon>Cestoda</taxon>
        <taxon>Eucestoda</taxon>
        <taxon>Cyclophyllidea</taxon>
        <taxon>Taeniidae</taxon>
        <taxon>Echinococcus</taxon>
        <taxon>Echinococcus granulosus group</taxon>
    </lineage>
</organism>
<proteinExistence type="predicted"/>
<reference evidence="1 2" key="1">
    <citation type="journal article" date="2013" name="Nat. Genet.">
        <title>The genome of the hydatid tapeworm Echinococcus granulosus.</title>
        <authorList>
            <person name="Zheng H."/>
            <person name="Zhang W."/>
            <person name="Zhang L."/>
            <person name="Zhang Z."/>
            <person name="Li J."/>
            <person name="Lu G."/>
            <person name="Zhu Y."/>
            <person name="Wang Y."/>
            <person name="Huang Y."/>
            <person name="Liu J."/>
            <person name="Kang H."/>
            <person name="Chen J."/>
            <person name="Wang L."/>
            <person name="Chen A."/>
            <person name="Yu S."/>
            <person name="Gao Z."/>
            <person name="Jin L."/>
            <person name="Gu W."/>
            <person name="Wang Z."/>
            <person name="Zhao L."/>
            <person name="Shi B."/>
            <person name="Wen H."/>
            <person name="Lin R."/>
            <person name="Jones M.K."/>
            <person name="Brejova B."/>
            <person name="Vinar T."/>
            <person name="Zhao G."/>
            <person name="McManus D.P."/>
            <person name="Chen Z."/>
            <person name="Zhou Y."/>
            <person name="Wang S."/>
        </authorList>
    </citation>
    <scope>NUCLEOTIDE SEQUENCE [LARGE SCALE GENOMIC DNA]</scope>
</reference>
<dbReference type="AlphaFoldDB" id="W6UH53"/>
<dbReference type="Proteomes" id="UP000019149">
    <property type="component" value="Unassembled WGS sequence"/>
</dbReference>
<evidence type="ECO:0000313" key="2">
    <source>
        <dbReference type="Proteomes" id="UP000019149"/>
    </source>
</evidence>
<dbReference type="KEGG" id="egl:EGR_04733"/>
<keyword evidence="2" id="KW-1185">Reference proteome</keyword>
<dbReference type="EMBL" id="APAU02000031">
    <property type="protein sequence ID" value="EUB60351.1"/>
    <property type="molecule type" value="Genomic_DNA"/>
</dbReference>
<accession>W6UH53</accession>
<dbReference type="GeneID" id="36340448"/>